<keyword evidence="1" id="KW-1133">Transmembrane helix</keyword>
<protein>
    <submittedName>
        <fullName evidence="2">Uncharacterized protein</fullName>
    </submittedName>
</protein>
<gene>
    <name evidence="2" type="ORF">CIPAW_04G119800</name>
</gene>
<comment type="caution">
    <text evidence="2">The sequence shown here is derived from an EMBL/GenBank/DDBJ whole genome shotgun (WGS) entry which is preliminary data.</text>
</comment>
<name>A0A8T1QUD2_CARIL</name>
<keyword evidence="3" id="KW-1185">Reference proteome</keyword>
<organism evidence="2 3">
    <name type="scientific">Carya illinoinensis</name>
    <name type="common">Pecan</name>
    <dbReference type="NCBI Taxonomy" id="32201"/>
    <lineage>
        <taxon>Eukaryota</taxon>
        <taxon>Viridiplantae</taxon>
        <taxon>Streptophyta</taxon>
        <taxon>Embryophyta</taxon>
        <taxon>Tracheophyta</taxon>
        <taxon>Spermatophyta</taxon>
        <taxon>Magnoliopsida</taxon>
        <taxon>eudicotyledons</taxon>
        <taxon>Gunneridae</taxon>
        <taxon>Pentapetalae</taxon>
        <taxon>rosids</taxon>
        <taxon>fabids</taxon>
        <taxon>Fagales</taxon>
        <taxon>Juglandaceae</taxon>
        <taxon>Carya</taxon>
    </lineage>
</organism>
<dbReference type="EMBL" id="CM031812">
    <property type="protein sequence ID" value="KAG6657869.1"/>
    <property type="molecule type" value="Genomic_DNA"/>
</dbReference>
<accession>A0A8T1QUD2</accession>
<dbReference type="Proteomes" id="UP000811609">
    <property type="component" value="Chromosome 4"/>
</dbReference>
<keyword evidence="1" id="KW-0472">Membrane</keyword>
<keyword evidence="1" id="KW-0812">Transmembrane</keyword>
<feature type="transmembrane region" description="Helical" evidence="1">
    <location>
        <begin position="6"/>
        <end position="27"/>
    </location>
</feature>
<evidence type="ECO:0000313" key="2">
    <source>
        <dbReference type="EMBL" id="KAG6657869.1"/>
    </source>
</evidence>
<dbReference type="AlphaFoldDB" id="A0A8T1QUD2"/>
<evidence type="ECO:0000256" key="1">
    <source>
        <dbReference type="SAM" id="Phobius"/>
    </source>
</evidence>
<reference evidence="2" key="1">
    <citation type="submission" date="2020-12" db="EMBL/GenBank/DDBJ databases">
        <title>WGS assembly of Carya illinoinensis cv. Pawnee.</title>
        <authorList>
            <person name="Platts A."/>
            <person name="Shu S."/>
            <person name="Wright S."/>
            <person name="Barry K."/>
            <person name="Edger P."/>
            <person name="Pires J.C."/>
            <person name="Schmutz J."/>
        </authorList>
    </citation>
    <scope>NUCLEOTIDE SEQUENCE</scope>
    <source>
        <tissue evidence="2">Leaf</tissue>
    </source>
</reference>
<sequence>MFLSSWHNATILATLIGNLGSVIVMGYKKAGRWKQSIALSKKDNLYKNAMERCSVW</sequence>
<evidence type="ECO:0000313" key="3">
    <source>
        <dbReference type="Proteomes" id="UP000811609"/>
    </source>
</evidence>
<proteinExistence type="predicted"/>